<sequence length="101" mass="10602">MLYLGGLSGAGVLTYGGATAGPAEYDFDGFMTKNGQVAGSGEIRMSSEALRGAFGRKDLQLRTADGRVLNLLFSDKQLRSQGNAAHVDVAGELPPASNWPR</sequence>
<dbReference type="EMBL" id="PDZR01000021">
    <property type="protein sequence ID" value="PNG25002.1"/>
    <property type="molecule type" value="Genomic_DNA"/>
</dbReference>
<dbReference type="RefSeq" id="WP_102844736.1">
    <property type="nucleotide sequence ID" value="NZ_PDZR01000021.1"/>
</dbReference>
<dbReference type="Proteomes" id="UP000236286">
    <property type="component" value="Unassembled WGS sequence"/>
</dbReference>
<dbReference type="OrthoDB" id="8160961at2"/>
<protein>
    <submittedName>
        <fullName evidence="1">Uncharacterized protein</fullName>
    </submittedName>
</protein>
<accession>A0A2J7TE07</accession>
<evidence type="ECO:0000313" key="1">
    <source>
        <dbReference type="EMBL" id="PNG25002.1"/>
    </source>
</evidence>
<evidence type="ECO:0000313" key="2">
    <source>
        <dbReference type="Proteomes" id="UP000236286"/>
    </source>
</evidence>
<comment type="caution">
    <text evidence="1">The sequence shown here is derived from an EMBL/GenBank/DDBJ whole genome shotgun (WGS) entry which is preliminary data.</text>
</comment>
<dbReference type="AlphaFoldDB" id="A0A2J7TE07"/>
<reference evidence="1 2" key="1">
    <citation type="submission" date="2017-10" db="EMBL/GenBank/DDBJ databases">
        <title>Genome announcement of Methylocella silvestris TVC from permafrost.</title>
        <authorList>
            <person name="Wang J."/>
            <person name="Geng K."/>
            <person name="Ul-Haque F."/>
            <person name="Crombie A.T."/>
            <person name="Street L.E."/>
            <person name="Wookey P.A."/>
            <person name="Murrell J.C."/>
            <person name="Pratscher J."/>
        </authorList>
    </citation>
    <scope>NUCLEOTIDE SEQUENCE [LARGE SCALE GENOMIC DNA]</scope>
    <source>
        <strain evidence="1 2">TVC</strain>
    </source>
</reference>
<gene>
    <name evidence="1" type="ORF">CR492_16010</name>
</gene>
<name>A0A2J7TE07_METSI</name>
<proteinExistence type="predicted"/>
<organism evidence="1 2">
    <name type="scientific">Methylocella silvestris</name>
    <dbReference type="NCBI Taxonomy" id="199596"/>
    <lineage>
        <taxon>Bacteria</taxon>
        <taxon>Pseudomonadati</taxon>
        <taxon>Pseudomonadota</taxon>
        <taxon>Alphaproteobacteria</taxon>
        <taxon>Hyphomicrobiales</taxon>
        <taxon>Beijerinckiaceae</taxon>
        <taxon>Methylocella</taxon>
    </lineage>
</organism>